<reference evidence="1" key="1">
    <citation type="journal article" date="2018" name="Nat. Plants">
        <title>Whole-genome landscape of Medicago truncatula symbiotic genes.</title>
        <authorList>
            <person name="Pecrix Y."/>
            <person name="Gamas P."/>
            <person name="Carrere S."/>
        </authorList>
    </citation>
    <scope>NUCLEOTIDE SEQUENCE</scope>
    <source>
        <tissue evidence="1">Leaves</tissue>
    </source>
</reference>
<proteinExistence type="predicted"/>
<comment type="caution">
    <text evidence="1">The sequence shown here is derived from an EMBL/GenBank/DDBJ whole genome shotgun (WGS) entry which is preliminary data.</text>
</comment>
<evidence type="ECO:0000313" key="1">
    <source>
        <dbReference type="EMBL" id="RHN74366.1"/>
    </source>
</evidence>
<dbReference type="Proteomes" id="UP000265566">
    <property type="component" value="Chromosome 2"/>
</dbReference>
<sequence>MQYVVPQPRTGLNKEDTNTEHSYLHHVSKHITIEVRDVTCNSCIIFDTNVNNTPTQLTWMQRYKN</sequence>
<name>A0A396J7Y7_MEDTR</name>
<protein>
    <submittedName>
        <fullName evidence="1">Uncharacterized protein</fullName>
    </submittedName>
</protein>
<dbReference type="EMBL" id="PSQE01000002">
    <property type="protein sequence ID" value="RHN74366.1"/>
    <property type="molecule type" value="Genomic_DNA"/>
</dbReference>
<dbReference type="AlphaFoldDB" id="A0A396J7Y7"/>
<gene>
    <name evidence="1" type="ORF">MtrunA17_Chr2g0309531</name>
</gene>
<dbReference type="Gramene" id="rna10417">
    <property type="protein sequence ID" value="RHN74366.1"/>
    <property type="gene ID" value="gene10417"/>
</dbReference>
<organism evidence="1">
    <name type="scientific">Medicago truncatula</name>
    <name type="common">Barrel medic</name>
    <name type="synonym">Medicago tribuloides</name>
    <dbReference type="NCBI Taxonomy" id="3880"/>
    <lineage>
        <taxon>Eukaryota</taxon>
        <taxon>Viridiplantae</taxon>
        <taxon>Streptophyta</taxon>
        <taxon>Embryophyta</taxon>
        <taxon>Tracheophyta</taxon>
        <taxon>Spermatophyta</taxon>
        <taxon>Magnoliopsida</taxon>
        <taxon>eudicotyledons</taxon>
        <taxon>Gunneridae</taxon>
        <taxon>Pentapetalae</taxon>
        <taxon>rosids</taxon>
        <taxon>fabids</taxon>
        <taxon>Fabales</taxon>
        <taxon>Fabaceae</taxon>
        <taxon>Papilionoideae</taxon>
        <taxon>50 kb inversion clade</taxon>
        <taxon>NPAAA clade</taxon>
        <taxon>Hologalegina</taxon>
        <taxon>IRL clade</taxon>
        <taxon>Trifolieae</taxon>
        <taxon>Medicago</taxon>
    </lineage>
</organism>
<accession>A0A396J7Y7</accession>